<sequence>MSIEQRFTLDPAQVFPGTTSSIATFSTLQVSVTLGSSVYVYSSTGATSAFGLYAIQMLDGVTPSSVDAQSTIEAGGDLLLANALIQSSTDDLTADADLLQNLVFPPAPASAALTFGFSLADAASGDVYYWAFSERVTSLTVTVTEVTIPAPAAFGLLAVGLAGLIVIRRHSPQG</sequence>
<evidence type="ECO:0000313" key="1">
    <source>
        <dbReference type="EMBL" id="PWS36887.1"/>
    </source>
</evidence>
<proteinExistence type="predicted"/>
<gene>
    <name evidence="1" type="ORF">DFH01_08315</name>
</gene>
<dbReference type="AlphaFoldDB" id="A0A317FFR4"/>
<name>A0A317FFR4_9PROT</name>
<protein>
    <submittedName>
        <fullName evidence="1">Uncharacterized protein</fullName>
    </submittedName>
</protein>
<comment type="caution">
    <text evidence="1">The sequence shown here is derived from an EMBL/GenBank/DDBJ whole genome shotgun (WGS) entry which is preliminary data.</text>
</comment>
<reference evidence="2" key="1">
    <citation type="submission" date="2018-05" db="EMBL/GenBank/DDBJ databases">
        <authorList>
            <person name="Du Z."/>
            <person name="Wang X."/>
        </authorList>
    </citation>
    <scope>NUCLEOTIDE SEQUENCE [LARGE SCALE GENOMIC DNA]</scope>
    <source>
        <strain evidence="2">CQN31</strain>
    </source>
</reference>
<organism evidence="1 2">
    <name type="scientific">Falsiroseomonas bella</name>
    <dbReference type="NCBI Taxonomy" id="2184016"/>
    <lineage>
        <taxon>Bacteria</taxon>
        <taxon>Pseudomonadati</taxon>
        <taxon>Pseudomonadota</taxon>
        <taxon>Alphaproteobacteria</taxon>
        <taxon>Acetobacterales</taxon>
        <taxon>Roseomonadaceae</taxon>
        <taxon>Falsiroseomonas</taxon>
    </lineage>
</organism>
<dbReference type="EMBL" id="QGNA01000002">
    <property type="protein sequence ID" value="PWS36887.1"/>
    <property type="molecule type" value="Genomic_DNA"/>
</dbReference>
<dbReference type="Proteomes" id="UP000245765">
    <property type="component" value="Unassembled WGS sequence"/>
</dbReference>
<keyword evidence="2" id="KW-1185">Reference proteome</keyword>
<accession>A0A317FFR4</accession>
<evidence type="ECO:0000313" key="2">
    <source>
        <dbReference type="Proteomes" id="UP000245765"/>
    </source>
</evidence>